<keyword evidence="1" id="KW-0732">Signal</keyword>
<dbReference type="EMBL" id="SWLB01000012">
    <property type="protein sequence ID" value="KAF3332071.1"/>
    <property type="molecule type" value="Genomic_DNA"/>
</dbReference>
<name>A0A833R2G7_9POAL</name>
<proteinExistence type="predicted"/>
<keyword evidence="4" id="KW-0378">Hydrolase</keyword>
<comment type="caution">
    <text evidence="4">The sequence shown here is derived from an EMBL/GenBank/DDBJ whole genome shotgun (WGS) entry which is preliminary data.</text>
</comment>
<dbReference type="InterPro" id="IPR000073">
    <property type="entry name" value="AB_hydrolase_1"/>
</dbReference>
<dbReference type="OrthoDB" id="668354at2759"/>
<dbReference type="PANTHER" id="PTHR45763:SF63">
    <property type="entry name" value="ALPHA_BETA FOLD FAMILY PROTEIN, PUTATIVE, EXPRESSED-RELATED"/>
    <property type="match status" value="1"/>
</dbReference>
<dbReference type="AlphaFoldDB" id="A0A833R2G7"/>
<feature type="domain" description="AB hydrolase-1" evidence="2">
    <location>
        <begin position="66"/>
        <end position="327"/>
    </location>
</feature>
<evidence type="ECO:0000259" key="2">
    <source>
        <dbReference type="Pfam" id="PF00561"/>
    </source>
</evidence>
<dbReference type="Pfam" id="PF00561">
    <property type="entry name" value="Abhydrolase_1"/>
    <property type="match status" value="1"/>
</dbReference>
<dbReference type="Pfam" id="PF12697">
    <property type="entry name" value="Abhydrolase_6"/>
    <property type="match status" value="1"/>
</dbReference>
<accession>A0A833R2G7</accession>
<evidence type="ECO:0000313" key="4">
    <source>
        <dbReference type="EMBL" id="KAF3332071.1"/>
    </source>
</evidence>
<evidence type="ECO:0000313" key="5">
    <source>
        <dbReference type="Proteomes" id="UP000623129"/>
    </source>
</evidence>
<protein>
    <submittedName>
        <fullName evidence="4">Alpha/beta hydrolase family</fullName>
    </submittedName>
</protein>
<keyword evidence="5" id="KW-1185">Reference proteome</keyword>
<dbReference type="FunFam" id="3.40.50.1820:FF:000270">
    <property type="entry name" value="Alpha/beta-Hydrolases superfamily protein"/>
    <property type="match status" value="2"/>
</dbReference>
<reference evidence="4" key="1">
    <citation type="submission" date="2020-01" db="EMBL/GenBank/DDBJ databases">
        <title>Genome sequence of Kobresia littledalei, the first chromosome-level genome in the family Cyperaceae.</title>
        <authorList>
            <person name="Qu G."/>
        </authorList>
    </citation>
    <scope>NUCLEOTIDE SEQUENCE</scope>
    <source>
        <strain evidence="4">C.B.Clarke</strain>
        <tissue evidence="4">Leaf</tissue>
    </source>
</reference>
<dbReference type="InterPro" id="IPR029058">
    <property type="entry name" value="AB_hydrolase_fold"/>
</dbReference>
<feature type="signal peptide" evidence="1">
    <location>
        <begin position="1"/>
        <end position="17"/>
    </location>
</feature>
<organism evidence="4 5">
    <name type="scientific">Carex littledalei</name>
    <dbReference type="NCBI Taxonomy" id="544730"/>
    <lineage>
        <taxon>Eukaryota</taxon>
        <taxon>Viridiplantae</taxon>
        <taxon>Streptophyta</taxon>
        <taxon>Embryophyta</taxon>
        <taxon>Tracheophyta</taxon>
        <taxon>Spermatophyta</taxon>
        <taxon>Magnoliopsida</taxon>
        <taxon>Liliopsida</taxon>
        <taxon>Poales</taxon>
        <taxon>Cyperaceae</taxon>
        <taxon>Cyperoideae</taxon>
        <taxon>Cariceae</taxon>
        <taxon>Carex</taxon>
        <taxon>Carex subgen. Euthyceras</taxon>
    </lineage>
</organism>
<dbReference type="GO" id="GO:0016787">
    <property type="term" value="F:hydrolase activity"/>
    <property type="evidence" value="ECO:0007669"/>
    <property type="project" value="UniProtKB-KW"/>
</dbReference>
<feature type="domain" description="AB hydrolase-1" evidence="3">
    <location>
        <begin position="414"/>
        <end position="677"/>
    </location>
</feature>
<dbReference type="Gene3D" id="3.40.50.1820">
    <property type="entry name" value="alpha/beta hydrolase"/>
    <property type="match status" value="2"/>
</dbReference>
<dbReference type="SUPFAM" id="SSF53474">
    <property type="entry name" value="alpha/beta-Hydrolases"/>
    <property type="match status" value="2"/>
</dbReference>
<evidence type="ECO:0000259" key="3">
    <source>
        <dbReference type="Pfam" id="PF12697"/>
    </source>
</evidence>
<gene>
    <name evidence="4" type="ORF">FCM35_KLT03477</name>
</gene>
<dbReference type="PANTHER" id="PTHR45763">
    <property type="entry name" value="HYDROLASE, ALPHA/BETA FOLD FAMILY PROTEIN, EXPRESSED-RELATED"/>
    <property type="match status" value="1"/>
</dbReference>
<feature type="chain" id="PRO_5033021832" evidence="1">
    <location>
        <begin position="18"/>
        <end position="715"/>
    </location>
</feature>
<dbReference type="Proteomes" id="UP000623129">
    <property type="component" value="Unassembled WGS sequence"/>
</dbReference>
<evidence type="ECO:0000256" key="1">
    <source>
        <dbReference type="SAM" id="SignalP"/>
    </source>
</evidence>
<sequence length="715" mass="80736">MLIELLAVFLIALLGWAYNFIKPPLPLICGSPGGPPITAPRIKLKDGRYLAYRETGVPKEKAKYKIVLVHGFDSDKGEPNDPPSASQELVEELGICFVSFDRAGYGESDPNPKRTVKSESMDIDELAEQLELGPKFYLIGGSMGGYPAYSCLKYIPHRLLGVALVVPAVNYWWPSLPADLSKSVFKKLDIGDQMAFWVAHNLPFLFYGWMKQKLIKPSPTITGKGSRETLSKSDLEVLEIIEKKQSSTQRKTRQQGIHESLYHDVMVVFSNWEFDPTHIENPFPNNEGSVHLWAGREDTLCQVEIQRYIAKKLPWIKYHEIPNGGHLFDAIDGMKDKIIKALLLVEEKMLLQLLAAFLLATPGWAHNITKSSPPLIRSNPGGRHIASPRIQLRDGRYLAYKEYGVPKEKARYKIVVVHGFGSSKDETFPASQELVEELGICFVSFDRAGYGGSDPNPKRTVQSESMDIDELAQQLELGPKFYLLGTSMGGYSAYSCLKYIPHRLSGVVLLVPAVNYWWPSLPADMSESAFKKLDPLYQTSFWVAHNLPFLYCGWMKDNLFGSSPIITESVIQETTSIPDLGIIELKQSSAHDSDAAKRKSTQQGVYESLCRDVMVVFSNWEFDPIQMQNPFPNNEGSVHLWANVEDMMCQVEIQRYVAKKLPWVRYHEVPHGGHIFFSTNGWGDKIIQALFLGEEFIEWLSLSKMTNCMNKMSYM</sequence>